<dbReference type="OrthoDB" id="2359087at2759"/>
<dbReference type="Proteomes" id="UP000823405">
    <property type="component" value="Unassembled WGS sequence"/>
</dbReference>
<reference evidence="1" key="1">
    <citation type="journal article" date="2020" name="Fungal Divers.">
        <title>Resolving the Mortierellaceae phylogeny through synthesis of multi-gene phylogenetics and phylogenomics.</title>
        <authorList>
            <person name="Vandepol N."/>
            <person name="Liber J."/>
            <person name="Desiro A."/>
            <person name="Na H."/>
            <person name="Kennedy M."/>
            <person name="Barry K."/>
            <person name="Grigoriev I.V."/>
            <person name="Miller A.N."/>
            <person name="O'Donnell K."/>
            <person name="Stajich J.E."/>
            <person name="Bonito G."/>
        </authorList>
    </citation>
    <scope>NUCLEOTIDE SEQUENCE</scope>
    <source>
        <strain evidence="1">NVP60</strain>
    </source>
</reference>
<name>A0A9P6QM05_9FUNG</name>
<accession>A0A9P6QM05</accession>
<proteinExistence type="predicted"/>
<feature type="non-terminal residue" evidence="1">
    <location>
        <position position="196"/>
    </location>
</feature>
<sequence length="196" mass="20751">MIKEPISVGSEPLPTFESTLVVAFPDVLMAGPKVLLSSPVASHADPITAWSHFCTAPAPTHEKSTTTGTKKKRAVEGNAIRYSTVSGGVGLLTIAVAPPSNEQSTYLCEAIVNQARVSGTQHIVLVAASNFTSKVQDTHVVQLHQEGHLGLAAVPKDVSIGDHILSTFLTLLTYLDIPTTALVHPAKKGTNLRETR</sequence>
<dbReference type="EMBL" id="JAAAIN010004962">
    <property type="protein sequence ID" value="KAG0277076.1"/>
    <property type="molecule type" value="Genomic_DNA"/>
</dbReference>
<protein>
    <submittedName>
        <fullName evidence="1">Uncharacterized protein</fullName>
    </submittedName>
</protein>
<evidence type="ECO:0000313" key="2">
    <source>
        <dbReference type="Proteomes" id="UP000823405"/>
    </source>
</evidence>
<gene>
    <name evidence="1" type="ORF">BGZ97_009968</name>
</gene>
<comment type="caution">
    <text evidence="1">The sequence shown here is derived from an EMBL/GenBank/DDBJ whole genome shotgun (WGS) entry which is preliminary data.</text>
</comment>
<keyword evidence="2" id="KW-1185">Reference proteome</keyword>
<evidence type="ECO:0000313" key="1">
    <source>
        <dbReference type="EMBL" id="KAG0277076.1"/>
    </source>
</evidence>
<dbReference type="AlphaFoldDB" id="A0A9P6QM05"/>
<organism evidence="1 2">
    <name type="scientific">Linnemannia gamsii</name>
    <dbReference type="NCBI Taxonomy" id="64522"/>
    <lineage>
        <taxon>Eukaryota</taxon>
        <taxon>Fungi</taxon>
        <taxon>Fungi incertae sedis</taxon>
        <taxon>Mucoromycota</taxon>
        <taxon>Mortierellomycotina</taxon>
        <taxon>Mortierellomycetes</taxon>
        <taxon>Mortierellales</taxon>
        <taxon>Mortierellaceae</taxon>
        <taxon>Linnemannia</taxon>
    </lineage>
</organism>